<evidence type="ECO:0000313" key="1">
    <source>
        <dbReference type="Proteomes" id="UP000887565"/>
    </source>
</evidence>
<keyword evidence="1" id="KW-1185">Reference proteome</keyword>
<dbReference type="WBParaSite" id="nRc.2.0.1.t06351-RA">
    <property type="protein sequence ID" value="nRc.2.0.1.t06351-RA"/>
    <property type="gene ID" value="nRc.2.0.1.g06351"/>
</dbReference>
<proteinExistence type="predicted"/>
<accession>A0A915HYK6</accession>
<dbReference type="Proteomes" id="UP000887565">
    <property type="component" value="Unplaced"/>
</dbReference>
<name>A0A915HYK6_ROMCU</name>
<evidence type="ECO:0000313" key="2">
    <source>
        <dbReference type="WBParaSite" id="nRc.2.0.1.t06351-RA"/>
    </source>
</evidence>
<dbReference type="AlphaFoldDB" id="A0A915HYK6"/>
<protein>
    <submittedName>
        <fullName evidence="2">Uncharacterized protein</fullName>
    </submittedName>
</protein>
<organism evidence="1 2">
    <name type="scientific">Romanomermis culicivorax</name>
    <name type="common">Nematode worm</name>
    <dbReference type="NCBI Taxonomy" id="13658"/>
    <lineage>
        <taxon>Eukaryota</taxon>
        <taxon>Metazoa</taxon>
        <taxon>Ecdysozoa</taxon>
        <taxon>Nematoda</taxon>
        <taxon>Enoplea</taxon>
        <taxon>Dorylaimia</taxon>
        <taxon>Mermithida</taxon>
        <taxon>Mermithoidea</taxon>
        <taxon>Mermithidae</taxon>
        <taxon>Romanomermis</taxon>
    </lineage>
</organism>
<sequence>MFTICNHINSIPFDLAAESKADISKNPSSSTQKILISFSYGTHAIYFSRRRATVAPQNPTKLGFSITISFLARKFLCSISKRKNLTPLHRTLAQIPRFFNHCPQAKTLFPDESADEFASPKCNGIFDVFFKVFKSNNWQKSTEQLNK</sequence>
<reference evidence="2" key="1">
    <citation type="submission" date="2022-11" db="UniProtKB">
        <authorList>
            <consortium name="WormBaseParasite"/>
        </authorList>
    </citation>
    <scope>IDENTIFICATION</scope>
</reference>